<name>A0A9D2L790_9FIRM</name>
<dbReference type="Pfam" id="PF12646">
    <property type="entry name" value="DUF3783"/>
    <property type="match status" value="1"/>
</dbReference>
<proteinExistence type="predicted"/>
<dbReference type="Proteomes" id="UP000886804">
    <property type="component" value="Unassembled WGS sequence"/>
</dbReference>
<dbReference type="AlphaFoldDB" id="A0A9D2L790"/>
<organism evidence="1 2">
    <name type="scientific">Candidatus Enterocloster faecavium</name>
    <dbReference type="NCBI Taxonomy" id="2838560"/>
    <lineage>
        <taxon>Bacteria</taxon>
        <taxon>Bacillati</taxon>
        <taxon>Bacillota</taxon>
        <taxon>Clostridia</taxon>
        <taxon>Lachnospirales</taxon>
        <taxon>Lachnospiraceae</taxon>
        <taxon>Enterocloster</taxon>
    </lineage>
</organism>
<sequence length="148" mass="16768">MAKTAESVLYYNPGTPESMKHVAKLKSVLVRMGVRIRNIHPEQTGQTVGFLAGIEGFEEREIEEELPEIPEEMLVMKHFSGHRLDELLLNLRKAGVPRIAIKAVLTEQNAGWPFYKLYQELRREHEAMHGISAAQEEAAEGQTEEKTS</sequence>
<protein>
    <submittedName>
        <fullName evidence="1">DUF3783 domain-containing protein</fullName>
    </submittedName>
</protein>
<dbReference type="InterPro" id="IPR016621">
    <property type="entry name" value="UCP014543"/>
</dbReference>
<accession>A0A9D2L790</accession>
<evidence type="ECO:0000313" key="1">
    <source>
        <dbReference type="EMBL" id="HJB07166.1"/>
    </source>
</evidence>
<reference evidence="1" key="1">
    <citation type="journal article" date="2021" name="PeerJ">
        <title>Extensive microbial diversity within the chicken gut microbiome revealed by metagenomics and culture.</title>
        <authorList>
            <person name="Gilroy R."/>
            <person name="Ravi A."/>
            <person name="Getino M."/>
            <person name="Pursley I."/>
            <person name="Horton D.L."/>
            <person name="Alikhan N.F."/>
            <person name="Baker D."/>
            <person name="Gharbi K."/>
            <person name="Hall N."/>
            <person name="Watson M."/>
            <person name="Adriaenssens E.M."/>
            <person name="Foster-Nyarko E."/>
            <person name="Jarju S."/>
            <person name="Secka A."/>
            <person name="Antonio M."/>
            <person name="Oren A."/>
            <person name="Chaudhuri R.R."/>
            <person name="La Ragione R."/>
            <person name="Hildebrand F."/>
            <person name="Pallen M.J."/>
        </authorList>
    </citation>
    <scope>NUCLEOTIDE SEQUENCE</scope>
    <source>
        <strain evidence="1">CHK188-4685</strain>
    </source>
</reference>
<dbReference type="EMBL" id="DWYS01000058">
    <property type="protein sequence ID" value="HJB07166.1"/>
    <property type="molecule type" value="Genomic_DNA"/>
</dbReference>
<gene>
    <name evidence="1" type="ORF">H9716_04800</name>
</gene>
<evidence type="ECO:0000313" key="2">
    <source>
        <dbReference type="Proteomes" id="UP000886804"/>
    </source>
</evidence>
<reference evidence="1" key="2">
    <citation type="submission" date="2021-04" db="EMBL/GenBank/DDBJ databases">
        <authorList>
            <person name="Gilroy R."/>
        </authorList>
    </citation>
    <scope>NUCLEOTIDE SEQUENCE</scope>
    <source>
        <strain evidence="1">CHK188-4685</strain>
    </source>
</reference>
<comment type="caution">
    <text evidence="1">The sequence shown here is derived from an EMBL/GenBank/DDBJ whole genome shotgun (WGS) entry which is preliminary data.</text>
</comment>